<dbReference type="GO" id="GO:0004803">
    <property type="term" value="F:transposase activity"/>
    <property type="evidence" value="ECO:0007669"/>
    <property type="project" value="InterPro"/>
</dbReference>
<gene>
    <name evidence="3" type="ORF">PLEI_2959</name>
</gene>
<reference evidence="4" key="1">
    <citation type="submission" date="2012-12" db="EMBL/GenBank/DDBJ databases">
        <title>Genome Sequence of Photobacterium leiognathi lrivu.4.1.</title>
        <authorList>
            <person name="Urbanczyk H."/>
            <person name="Ogura Y."/>
            <person name="Hayashi T."/>
            <person name="Dunlap P.V."/>
        </authorList>
    </citation>
    <scope>NUCLEOTIDE SEQUENCE [LARGE SCALE GENOMIC DNA]</scope>
    <source>
        <strain evidence="4">lrivu.4.1</strain>
    </source>
</reference>
<organism evidence="3 4">
    <name type="scientific">Photobacterium leiognathi lrivu.4.1</name>
    <dbReference type="NCBI Taxonomy" id="1248232"/>
    <lineage>
        <taxon>Bacteria</taxon>
        <taxon>Pseudomonadati</taxon>
        <taxon>Pseudomonadota</taxon>
        <taxon>Gammaproteobacteria</taxon>
        <taxon>Vibrionales</taxon>
        <taxon>Vibrionaceae</taxon>
        <taxon>Photobacterium</taxon>
    </lineage>
</organism>
<accession>V5ENH6</accession>
<dbReference type="Pfam" id="PF04986">
    <property type="entry name" value="Y2_Tnp"/>
    <property type="match status" value="1"/>
</dbReference>
<dbReference type="InterPro" id="IPR007069">
    <property type="entry name" value="Transposase_32"/>
</dbReference>
<feature type="domain" description="Transposase IS801/IS1294" evidence="1">
    <location>
        <begin position="143"/>
        <end position="322"/>
    </location>
</feature>
<dbReference type="InterPro" id="IPR026889">
    <property type="entry name" value="Zn_Tnp"/>
</dbReference>
<name>V5ENH6_PHOLE</name>
<feature type="domain" description="Transposase zinc-binding" evidence="2">
    <location>
        <begin position="15"/>
        <end position="105"/>
    </location>
</feature>
<dbReference type="PANTHER" id="PTHR37023">
    <property type="entry name" value="TRANSPOSASE"/>
    <property type="match status" value="1"/>
</dbReference>
<protein>
    <submittedName>
        <fullName evidence="3">Uncharacterized protein</fullName>
    </submittedName>
</protein>
<evidence type="ECO:0000259" key="2">
    <source>
        <dbReference type="Pfam" id="PF14319"/>
    </source>
</evidence>
<dbReference type="Pfam" id="PF14319">
    <property type="entry name" value="Zn_Tnp_IS91"/>
    <property type="match status" value="1"/>
</dbReference>
<dbReference type="eggNOG" id="COG0582">
    <property type="taxonomic scope" value="Bacteria"/>
</dbReference>
<dbReference type="Proteomes" id="UP000030675">
    <property type="component" value="Unassembled WGS sequence"/>
</dbReference>
<evidence type="ECO:0000313" key="3">
    <source>
        <dbReference type="EMBL" id="GAD31301.1"/>
    </source>
</evidence>
<dbReference type="NCBIfam" id="NF033538">
    <property type="entry name" value="transpos_IS91"/>
    <property type="match status" value="1"/>
</dbReference>
<dbReference type="HOGENOM" id="CLU_038153_0_0_6"/>
<evidence type="ECO:0000313" key="4">
    <source>
        <dbReference type="Proteomes" id="UP000030675"/>
    </source>
</evidence>
<sequence>MHPDKPLKALFNRQQEWLTFLNKHIGHVREAVIENVTKMLACGTAAFGSRKYTCSNTRCSHIKFINQTCKSRACNSCGTKATERWVQTQQYVLPDCEWQHITFTMPDKLWEIFRHNRPLLGKIFNCAAQILINWAKAKGLEIGIFCALHTYGRRLNWNTHIHLSVTRGGICPKTGTWKPIFFKAKETEDCWRYAIITLLREQYGEIDLSAEPYAHIREERDWHHFLDSQYQRYWKVHFAKKTDNILQTVSYLGRYLKRPPVSASRLRHYSKGGMLTFDYLNHRTGQIESLTLPPAALIERLVEHIPDKGFKMIRYYGFLSNRHRGEMLPKVCKALKMEEKKKPTLPGYAAMLKGYVNVDPYECVLCQSRLVFNGYRAGTPLSELTASTLVQASMMPA</sequence>
<dbReference type="GO" id="GO:0003677">
    <property type="term" value="F:DNA binding"/>
    <property type="evidence" value="ECO:0007669"/>
    <property type="project" value="InterPro"/>
</dbReference>
<evidence type="ECO:0000259" key="1">
    <source>
        <dbReference type="Pfam" id="PF04986"/>
    </source>
</evidence>
<dbReference type="PANTHER" id="PTHR37023:SF1">
    <property type="entry name" value="ISSOD25 TRANSPOSASE TNPA_ISSOD25"/>
    <property type="match status" value="1"/>
</dbReference>
<dbReference type="AlphaFoldDB" id="V5ENH6"/>
<dbReference type="InterPro" id="IPR054832">
    <property type="entry name" value="transpos_IS91"/>
</dbReference>
<dbReference type="RefSeq" id="WP_023934104.1">
    <property type="nucleotide sequence ID" value="NZ_DF196820.1"/>
</dbReference>
<proteinExistence type="predicted"/>
<dbReference type="GO" id="GO:0006313">
    <property type="term" value="P:DNA transposition"/>
    <property type="evidence" value="ECO:0007669"/>
    <property type="project" value="InterPro"/>
</dbReference>
<dbReference type="EMBL" id="DF196820">
    <property type="protein sequence ID" value="GAD31301.1"/>
    <property type="molecule type" value="Genomic_DNA"/>
</dbReference>